<protein>
    <submittedName>
        <fullName evidence="3">SGNH/GDSL hydrolase family protein</fullName>
    </submittedName>
</protein>
<dbReference type="RefSeq" id="WP_187075591.1">
    <property type="nucleotide sequence ID" value="NZ_JACORT010000002.1"/>
</dbReference>
<sequence length="316" mass="33064">MALHWMRRAWLVAASASALLLAACGGGTVDSQFSPDRVVAFGDAMGDLGQAGSRYTVNDGTVNNWTQFVASQYGRDLAPSAAGGLSYATGNARVTAKPDAAGNSGTRTVKEQIDAFLAGNKLGGNDLVMVSAGTSDVITQARLVLEGSQTQAEMQANLEQAGRDLAEQVKRLVSAGATHVVVAGPFNLGRSPWARQTASTGLMEAASTRFNGALLVALVDYGRTVLYVDAALYFNNQTADGGSDFSNRTEPVCTSVDAGPGIGTGNGQVNSSLCTTSTLVANANPAQYVFADRVYPTPRAHQLFGDYAKGRIRDRW</sequence>
<dbReference type="CDD" id="cd01847">
    <property type="entry name" value="Triacylglycerol_lipase_like"/>
    <property type="match status" value="1"/>
</dbReference>
<gene>
    <name evidence="3" type="ORF">H8N03_07810</name>
</gene>
<dbReference type="PANTHER" id="PTHR45648">
    <property type="entry name" value="GDSL LIPASE/ACYLHYDROLASE FAMILY PROTEIN (AFU_ORTHOLOGUE AFUA_4G14700)"/>
    <property type="match status" value="1"/>
</dbReference>
<accession>A0A923MQR4</accession>
<evidence type="ECO:0000313" key="4">
    <source>
        <dbReference type="Proteomes" id="UP000608513"/>
    </source>
</evidence>
<dbReference type="PANTHER" id="PTHR45648:SF22">
    <property type="entry name" value="GDSL LIPASE_ACYLHYDROLASE FAMILY PROTEIN (AFU_ORTHOLOGUE AFUA_4G14700)"/>
    <property type="match status" value="1"/>
</dbReference>
<dbReference type="Proteomes" id="UP000608513">
    <property type="component" value="Unassembled WGS sequence"/>
</dbReference>
<dbReference type="Gene3D" id="3.40.50.1110">
    <property type="entry name" value="SGNH hydrolase"/>
    <property type="match status" value="1"/>
</dbReference>
<dbReference type="SUPFAM" id="SSF52266">
    <property type="entry name" value="SGNH hydrolase"/>
    <property type="match status" value="1"/>
</dbReference>
<dbReference type="EMBL" id="JACORT010000002">
    <property type="protein sequence ID" value="MBC5782849.1"/>
    <property type="molecule type" value="Genomic_DNA"/>
</dbReference>
<dbReference type="AlphaFoldDB" id="A0A923MQR4"/>
<keyword evidence="4" id="KW-1185">Reference proteome</keyword>
<dbReference type="PROSITE" id="PS51257">
    <property type="entry name" value="PROKAR_LIPOPROTEIN"/>
    <property type="match status" value="1"/>
</dbReference>
<dbReference type="GO" id="GO:0016788">
    <property type="term" value="F:hydrolase activity, acting on ester bonds"/>
    <property type="evidence" value="ECO:0007669"/>
    <property type="project" value="UniProtKB-ARBA"/>
</dbReference>
<dbReference type="InterPro" id="IPR051058">
    <property type="entry name" value="GDSL_Est/Lipase"/>
</dbReference>
<comment type="caution">
    <text evidence="3">The sequence shown here is derived from an EMBL/GenBank/DDBJ whole genome shotgun (WGS) entry which is preliminary data.</text>
</comment>
<keyword evidence="2" id="KW-0732">Signal</keyword>
<reference evidence="3" key="1">
    <citation type="submission" date="2020-08" db="EMBL/GenBank/DDBJ databases">
        <title>Ramlibacter sp. USB13 16S ribosomal RNA gene genome sequencing and assembly.</title>
        <authorList>
            <person name="Kang M."/>
        </authorList>
    </citation>
    <scope>NUCLEOTIDE SEQUENCE</scope>
    <source>
        <strain evidence="3">USB13</strain>
    </source>
</reference>
<name>A0A923MQR4_9BURK</name>
<feature type="chain" id="PRO_5037839440" evidence="2">
    <location>
        <begin position="23"/>
        <end position="316"/>
    </location>
</feature>
<organism evidence="3 4">
    <name type="scientific">Ramlibacter cellulosilyticus</name>
    <dbReference type="NCBI Taxonomy" id="2764187"/>
    <lineage>
        <taxon>Bacteria</taxon>
        <taxon>Pseudomonadati</taxon>
        <taxon>Pseudomonadota</taxon>
        <taxon>Betaproteobacteria</taxon>
        <taxon>Burkholderiales</taxon>
        <taxon>Comamonadaceae</taxon>
        <taxon>Ramlibacter</taxon>
    </lineage>
</organism>
<feature type="signal peptide" evidence="2">
    <location>
        <begin position="1"/>
        <end position="22"/>
    </location>
</feature>
<evidence type="ECO:0000256" key="2">
    <source>
        <dbReference type="SAM" id="SignalP"/>
    </source>
</evidence>
<proteinExistence type="predicted"/>
<dbReference type="InterPro" id="IPR036514">
    <property type="entry name" value="SGNH_hydro_sf"/>
</dbReference>
<evidence type="ECO:0000313" key="3">
    <source>
        <dbReference type="EMBL" id="MBC5782849.1"/>
    </source>
</evidence>
<evidence type="ECO:0000256" key="1">
    <source>
        <dbReference type="ARBA" id="ARBA00022801"/>
    </source>
</evidence>
<keyword evidence="1 3" id="KW-0378">Hydrolase</keyword>